<sequence>MSSVRVAVVTGGNKGIGYGIVKGLCEKFKGVVYLTARDSGRGKAAVAELNKLGFKPEFHQLDITDKKSISTFAEYIKSKYGGIDVLVNNAAIAYKMSAKEPFSEQAEVTVAVNYFAQVDVCEVLFPLLRPHARVVNLSSSCGLLSNIPSPELRKRFKDPNLTIDQLNILMKEFVQAAAEGKNKELGWGSSAYNVSKVGLSALTFAQQRQFDTDPRPGLIVNCVHPGYVDTDMTSHMGPRTIEQGADAPVYLALLPDGPDVIKGQYVWSDRKVANWAK</sequence>
<dbReference type="Gene3D" id="3.40.50.720">
    <property type="entry name" value="NAD(P)-binding Rossmann-like Domain"/>
    <property type="match status" value="1"/>
</dbReference>
<dbReference type="EMBL" id="GECZ01017087">
    <property type="protein sequence ID" value="JAS52682.1"/>
    <property type="molecule type" value="Transcribed_RNA"/>
</dbReference>
<evidence type="ECO:0000313" key="7">
    <source>
        <dbReference type="EMBL" id="JAS53382.1"/>
    </source>
</evidence>
<dbReference type="Pfam" id="PF00106">
    <property type="entry name" value="adh_short"/>
    <property type="match status" value="1"/>
</dbReference>
<reference evidence="6" key="1">
    <citation type="submission" date="2015-11" db="EMBL/GenBank/DDBJ databases">
        <title>De novo transcriptome assembly of four potential Pierce s Disease insect vectors from Arizona vineyards.</title>
        <authorList>
            <person name="Tassone E.E."/>
        </authorList>
    </citation>
    <scope>NUCLEOTIDE SEQUENCE</scope>
</reference>
<organism evidence="6">
    <name type="scientific">Cuerna arida</name>
    <dbReference type="NCBI Taxonomy" id="1464854"/>
    <lineage>
        <taxon>Eukaryota</taxon>
        <taxon>Metazoa</taxon>
        <taxon>Ecdysozoa</taxon>
        <taxon>Arthropoda</taxon>
        <taxon>Hexapoda</taxon>
        <taxon>Insecta</taxon>
        <taxon>Pterygota</taxon>
        <taxon>Neoptera</taxon>
        <taxon>Paraneoptera</taxon>
        <taxon>Hemiptera</taxon>
        <taxon>Auchenorrhyncha</taxon>
        <taxon>Membracoidea</taxon>
        <taxon>Cicadellidae</taxon>
        <taxon>Cicadellinae</taxon>
        <taxon>Proconiini</taxon>
        <taxon>Cuerna</taxon>
    </lineage>
</organism>
<evidence type="ECO:0000256" key="4">
    <source>
        <dbReference type="ARBA" id="ARBA00026118"/>
    </source>
</evidence>
<accession>A0A1B6FR44</accession>
<evidence type="ECO:0000256" key="5">
    <source>
        <dbReference type="RuleBase" id="RU000363"/>
    </source>
</evidence>
<dbReference type="InterPro" id="IPR036291">
    <property type="entry name" value="NAD(P)-bd_dom_sf"/>
</dbReference>
<evidence type="ECO:0000313" key="6">
    <source>
        <dbReference type="EMBL" id="JAS52682.1"/>
    </source>
</evidence>
<dbReference type="EMBL" id="GECZ01016387">
    <property type="protein sequence ID" value="JAS53382.1"/>
    <property type="molecule type" value="Transcribed_RNA"/>
</dbReference>
<dbReference type="InterPro" id="IPR002347">
    <property type="entry name" value="SDR_fam"/>
</dbReference>
<dbReference type="SUPFAM" id="SSF51735">
    <property type="entry name" value="NAD(P)-binding Rossmann-fold domains"/>
    <property type="match status" value="1"/>
</dbReference>
<dbReference type="InterPro" id="IPR045313">
    <property type="entry name" value="CBR1-like"/>
</dbReference>
<dbReference type="EC" id="1.1.1.184" evidence="4"/>
<dbReference type="PRINTS" id="PR00080">
    <property type="entry name" value="SDRFAMILY"/>
</dbReference>
<name>A0A1B6FR44_9HEMI</name>
<evidence type="ECO:0000256" key="3">
    <source>
        <dbReference type="ARBA" id="ARBA00023002"/>
    </source>
</evidence>
<protein>
    <recommendedName>
        <fullName evidence="4">carbonyl reductase (NADPH)</fullName>
        <ecNumber evidence="4">1.1.1.184</ecNumber>
    </recommendedName>
</protein>
<dbReference type="PANTHER" id="PTHR43963">
    <property type="entry name" value="CARBONYL REDUCTASE 1-RELATED"/>
    <property type="match status" value="1"/>
</dbReference>
<proteinExistence type="inferred from homology"/>
<evidence type="ECO:0000256" key="2">
    <source>
        <dbReference type="ARBA" id="ARBA00022857"/>
    </source>
</evidence>
<dbReference type="GO" id="GO:0004090">
    <property type="term" value="F:carbonyl reductase (NADPH) activity"/>
    <property type="evidence" value="ECO:0007669"/>
    <property type="project" value="UniProtKB-EC"/>
</dbReference>
<evidence type="ECO:0000256" key="1">
    <source>
        <dbReference type="ARBA" id="ARBA00006484"/>
    </source>
</evidence>
<comment type="similarity">
    <text evidence="1 5">Belongs to the short-chain dehydrogenases/reductases (SDR) family.</text>
</comment>
<dbReference type="PRINTS" id="PR00081">
    <property type="entry name" value="GDHRDH"/>
</dbReference>
<keyword evidence="2" id="KW-0521">NADP</keyword>
<dbReference type="CDD" id="cd05324">
    <property type="entry name" value="carb_red_PTCR-like_SDR_c"/>
    <property type="match status" value="1"/>
</dbReference>
<dbReference type="PANTHER" id="PTHR43963:SF4">
    <property type="entry name" value="CARBONYL REDUCTASE (NADPH)"/>
    <property type="match status" value="1"/>
</dbReference>
<gene>
    <name evidence="6" type="ORF">g.18155</name>
    <name evidence="7" type="ORF">g.18156</name>
</gene>
<dbReference type="AlphaFoldDB" id="A0A1B6FR44"/>
<keyword evidence="3" id="KW-0560">Oxidoreductase</keyword>